<dbReference type="AlphaFoldDB" id="A0A972SKL6"/>
<accession>A0A972SKL6</accession>
<gene>
    <name evidence="1" type="ORF">GNZ13_27950</name>
</gene>
<name>A0A972SKL6_9BURK</name>
<keyword evidence="2" id="KW-1185">Reference proteome</keyword>
<protein>
    <submittedName>
        <fullName evidence="1">Uncharacterized protein</fullName>
    </submittedName>
</protein>
<dbReference type="Proteomes" id="UP000655523">
    <property type="component" value="Unassembled WGS sequence"/>
</dbReference>
<dbReference type="RefSeq" id="WP_172170631.1">
    <property type="nucleotide sequence ID" value="NZ_WOEZ01000157.1"/>
</dbReference>
<sequence>MPIESAYHRALCEEAFFLAAAYWIRLRLSLRWRFRPAVIIAMRDELAEQ</sequence>
<dbReference type="EMBL" id="WOEZ01000157">
    <property type="protein sequence ID" value="NPT58289.1"/>
    <property type="molecule type" value="Genomic_DNA"/>
</dbReference>
<proteinExistence type="predicted"/>
<evidence type="ECO:0000313" key="2">
    <source>
        <dbReference type="Proteomes" id="UP000655523"/>
    </source>
</evidence>
<organism evidence="1 2">
    <name type="scientific">Paraburkholderia elongata</name>
    <dbReference type="NCBI Taxonomy" id="2675747"/>
    <lineage>
        <taxon>Bacteria</taxon>
        <taxon>Pseudomonadati</taxon>
        <taxon>Pseudomonadota</taxon>
        <taxon>Betaproteobacteria</taxon>
        <taxon>Burkholderiales</taxon>
        <taxon>Burkholderiaceae</taxon>
        <taxon>Paraburkholderia</taxon>
    </lineage>
</organism>
<reference evidence="1 2" key="1">
    <citation type="submission" date="2019-11" db="EMBL/GenBank/DDBJ databases">
        <title>Metabolism of dissolved organic matter in forest soils.</title>
        <authorList>
            <person name="Cyle K.T."/>
            <person name="Wilhelm R.C."/>
            <person name="Martinez C.E."/>
        </authorList>
    </citation>
    <scope>NUCLEOTIDE SEQUENCE [LARGE SCALE GENOMIC DNA]</scope>
    <source>
        <strain evidence="1 2">5N</strain>
    </source>
</reference>
<comment type="caution">
    <text evidence="1">The sequence shown here is derived from an EMBL/GenBank/DDBJ whole genome shotgun (WGS) entry which is preliminary data.</text>
</comment>
<evidence type="ECO:0000313" key="1">
    <source>
        <dbReference type="EMBL" id="NPT58289.1"/>
    </source>
</evidence>